<protein>
    <submittedName>
        <fullName evidence="2">Concanavalin a-like lectin/glucanase domain</fullName>
    </submittedName>
</protein>
<feature type="chain" id="PRO_5009604550" evidence="1">
    <location>
        <begin position="21"/>
        <end position="288"/>
    </location>
</feature>
<dbReference type="Gene3D" id="2.60.120.200">
    <property type="match status" value="1"/>
</dbReference>
<feature type="signal peptide" evidence="1">
    <location>
        <begin position="1"/>
        <end position="20"/>
    </location>
</feature>
<sequence>MKTINHILLCGTLLGGVATAAPSLSKDDISVYYDFTVVNGSGATARLGAVIAPSGSQFNPCLGNANVFSATGGYKGKGYLVSNAANFYSPSCENLQGAGINYASQGMAFSVKVRDMGTAGVSLCSYFAGSTQGDASFLFTGNTVSTPGYGGSWTYASDRKSITAHTGATIGDLSSLDSAPWQSLVVSVASTGIVSLYVDGSLFATSTSAWNRMAGNLKSIRLGANGENTSARGDGQFSDFAIWNKSLTADDAAWLANNGTNALLPEPATASLALLGFAAFGLRRRRSL</sequence>
<dbReference type="GO" id="GO:0030246">
    <property type="term" value="F:carbohydrate binding"/>
    <property type="evidence" value="ECO:0007669"/>
    <property type="project" value="UniProtKB-KW"/>
</dbReference>
<dbReference type="AlphaFoldDB" id="A0A1H6LYH2"/>
<reference evidence="3" key="1">
    <citation type="submission" date="2016-09" db="EMBL/GenBank/DDBJ databases">
        <authorList>
            <person name="Koehorst J."/>
        </authorList>
    </citation>
    <scope>NUCLEOTIDE SEQUENCE [LARGE SCALE GENOMIC DNA]</scope>
</reference>
<accession>A0A1H6LYH2</accession>
<evidence type="ECO:0000313" key="2">
    <source>
        <dbReference type="EMBL" id="SEH90164.1"/>
    </source>
</evidence>
<keyword evidence="3" id="KW-1185">Reference proteome</keyword>
<keyword evidence="1" id="KW-0732">Signal</keyword>
<proteinExistence type="predicted"/>
<dbReference type="Pfam" id="PF13385">
    <property type="entry name" value="Laminin_G_3"/>
    <property type="match status" value="1"/>
</dbReference>
<name>A0A1H6LYH2_9BACT</name>
<dbReference type="InterPro" id="IPR013320">
    <property type="entry name" value="ConA-like_dom_sf"/>
</dbReference>
<organism evidence="2 3">
    <name type="scientific">Akkermansia glycaniphila</name>
    <dbReference type="NCBI Taxonomy" id="1679444"/>
    <lineage>
        <taxon>Bacteria</taxon>
        <taxon>Pseudomonadati</taxon>
        <taxon>Verrucomicrobiota</taxon>
        <taxon>Verrucomicrobiia</taxon>
        <taxon>Verrucomicrobiales</taxon>
        <taxon>Akkermansiaceae</taxon>
        <taxon>Akkermansia</taxon>
    </lineage>
</organism>
<gene>
    <name evidence="2" type="ORF">PYTT_1566</name>
</gene>
<dbReference type="RefSeq" id="WP_172801788.1">
    <property type="nucleotide sequence ID" value="NZ_LIGX01000035.1"/>
</dbReference>
<dbReference type="Proteomes" id="UP000176204">
    <property type="component" value="Chromosome I"/>
</dbReference>
<dbReference type="EMBL" id="LT629973">
    <property type="protein sequence ID" value="SEH90164.1"/>
    <property type="molecule type" value="Genomic_DNA"/>
</dbReference>
<dbReference type="SUPFAM" id="SSF49899">
    <property type="entry name" value="Concanavalin A-like lectins/glucanases"/>
    <property type="match status" value="1"/>
</dbReference>
<evidence type="ECO:0000313" key="3">
    <source>
        <dbReference type="Proteomes" id="UP000176204"/>
    </source>
</evidence>
<dbReference type="STRING" id="1679444.PYTT_1566"/>
<evidence type="ECO:0000256" key="1">
    <source>
        <dbReference type="SAM" id="SignalP"/>
    </source>
</evidence>
<keyword evidence="2" id="KW-0430">Lectin</keyword>
<dbReference type="KEGG" id="agl:PYTT_1566"/>